<feature type="region of interest" description="Disordered" evidence="1">
    <location>
        <begin position="97"/>
        <end position="140"/>
    </location>
</feature>
<reference evidence="2 3" key="1">
    <citation type="journal article" date="2021" name="BMC Genomics">
        <title>Datura genome reveals duplications of psychoactive alkaloid biosynthetic genes and high mutation rate following tissue culture.</title>
        <authorList>
            <person name="Rajewski A."/>
            <person name="Carter-House D."/>
            <person name="Stajich J."/>
            <person name="Litt A."/>
        </authorList>
    </citation>
    <scope>NUCLEOTIDE SEQUENCE [LARGE SCALE GENOMIC DNA]</scope>
    <source>
        <strain evidence="2">AR-01</strain>
    </source>
</reference>
<dbReference type="EMBL" id="JACEIK010001375">
    <property type="protein sequence ID" value="MCD7468804.1"/>
    <property type="molecule type" value="Genomic_DNA"/>
</dbReference>
<evidence type="ECO:0000256" key="1">
    <source>
        <dbReference type="SAM" id="MobiDB-lite"/>
    </source>
</evidence>
<feature type="compositionally biased region" description="Acidic residues" evidence="1">
    <location>
        <begin position="115"/>
        <end position="126"/>
    </location>
</feature>
<evidence type="ECO:0000313" key="2">
    <source>
        <dbReference type="EMBL" id="MCD7468804.1"/>
    </source>
</evidence>
<name>A0ABS8TDZ6_DATST</name>
<organism evidence="2 3">
    <name type="scientific">Datura stramonium</name>
    <name type="common">Jimsonweed</name>
    <name type="synonym">Common thornapple</name>
    <dbReference type="NCBI Taxonomy" id="4076"/>
    <lineage>
        <taxon>Eukaryota</taxon>
        <taxon>Viridiplantae</taxon>
        <taxon>Streptophyta</taxon>
        <taxon>Embryophyta</taxon>
        <taxon>Tracheophyta</taxon>
        <taxon>Spermatophyta</taxon>
        <taxon>Magnoliopsida</taxon>
        <taxon>eudicotyledons</taxon>
        <taxon>Gunneridae</taxon>
        <taxon>Pentapetalae</taxon>
        <taxon>asterids</taxon>
        <taxon>lamiids</taxon>
        <taxon>Solanales</taxon>
        <taxon>Solanaceae</taxon>
        <taxon>Solanoideae</taxon>
        <taxon>Datureae</taxon>
        <taxon>Datura</taxon>
    </lineage>
</organism>
<evidence type="ECO:0000313" key="3">
    <source>
        <dbReference type="Proteomes" id="UP000823775"/>
    </source>
</evidence>
<feature type="compositionally biased region" description="Basic and acidic residues" evidence="1">
    <location>
        <begin position="51"/>
        <end position="67"/>
    </location>
</feature>
<protein>
    <submittedName>
        <fullName evidence="2">Uncharacterized protein</fullName>
    </submittedName>
</protein>
<accession>A0ABS8TDZ6</accession>
<feature type="region of interest" description="Disordered" evidence="1">
    <location>
        <begin position="51"/>
        <end position="70"/>
    </location>
</feature>
<proteinExistence type="predicted"/>
<feature type="compositionally biased region" description="Acidic residues" evidence="1">
    <location>
        <begin position="97"/>
        <end position="107"/>
    </location>
</feature>
<keyword evidence="3" id="KW-1185">Reference proteome</keyword>
<gene>
    <name evidence="2" type="ORF">HAX54_007297</name>
</gene>
<sequence length="140" mass="15725">MTGMPINMGVLIKNVLKKARVKKGQNFGFVGLLTRFLCGHVIEEEEADYRPTYDPRGIDVKKTKEPEGINGPVLAVNERNARIDNMLSHLVWPGYEEPLDDDVATEDEMARVDSDIESSDDEEEDSKMEKATLAPTNDEE</sequence>
<comment type="caution">
    <text evidence="2">The sequence shown here is derived from an EMBL/GenBank/DDBJ whole genome shotgun (WGS) entry which is preliminary data.</text>
</comment>
<dbReference type="Proteomes" id="UP000823775">
    <property type="component" value="Unassembled WGS sequence"/>
</dbReference>